<evidence type="ECO:0000313" key="2">
    <source>
        <dbReference type="EMBL" id="PKY66217.1"/>
    </source>
</evidence>
<organism evidence="2 3">
    <name type="scientific">Schaalia turicensis</name>
    <dbReference type="NCBI Taxonomy" id="131111"/>
    <lineage>
        <taxon>Bacteria</taxon>
        <taxon>Bacillati</taxon>
        <taxon>Actinomycetota</taxon>
        <taxon>Actinomycetes</taxon>
        <taxon>Actinomycetales</taxon>
        <taxon>Actinomycetaceae</taxon>
        <taxon>Schaalia</taxon>
    </lineage>
</organism>
<protein>
    <submittedName>
        <fullName evidence="2">Aldo/keto reductase</fullName>
    </submittedName>
</protein>
<dbReference type="Gene3D" id="3.20.20.100">
    <property type="entry name" value="NADP-dependent oxidoreductase domain"/>
    <property type="match status" value="1"/>
</dbReference>
<comment type="caution">
    <text evidence="2">The sequence shown here is derived from an EMBL/GenBank/DDBJ whole genome shotgun (WGS) entry which is preliminary data.</text>
</comment>
<evidence type="ECO:0000259" key="1">
    <source>
        <dbReference type="Pfam" id="PF00248"/>
    </source>
</evidence>
<reference evidence="2 3" key="1">
    <citation type="submission" date="2017-12" db="EMBL/GenBank/DDBJ databases">
        <title>Phylogenetic diversity of female urinary microbiome.</title>
        <authorList>
            <person name="Thomas-White K."/>
            <person name="Wolfe A.J."/>
        </authorList>
    </citation>
    <scope>NUCLEOTIDE SEQUENCE [LARGE SCALE GENOMIC DNA]</scope>
    <source>
        <strain evidence="2 3">UMB0250</strain>
    </source>
</reference>
<dbReference type="Proteomes" id="UP000234545">
    <property type="component" value="Unassembled WGS sequence"/>
</dbReference>
<dbReference type="OrthoDB" id="9768793at2"/>
<sequence length="312" mass="33372">MEIRQCGRSGLRVSSLGLGTLTWGRDTDGEEAWEMLSHFVDAGGTLVECSPMNGEGMATDVLGAAMNRVGRHRLTIAWRGATRRDQSGHWVSSAGRGDMLRSLDDALARLDTDYVDVWMAEPDPSVPLEETLGVLEAASRSGRAHYVGLSGWDTWTTACALTRLGEHGLVQPAVAQLPVSLLTAPATHSLRSHLAGEGLGVFARSPLAGGVLTGKYRHSTPPDSRGATEHMLPTVAPFLTDEYAGRVEAVVRAAQGLDRNPGDVALAWVRDMPGIASAICGPRNVRQLDHILDSTEPLPAPIRQVLNEVAYS</sequence>
<dbReference type="InterPro" id="IPR036812">
    <property type="entry name" value="NAD(P)_OxRdtase_dom_sf"/>
</dbReference>
<proteinExistence type="predicted"/>
<feature type="domain" description="NADP-dependent oxidoreductase" evidence="1">
    <location>
        <begin position="16"/>
        <end position="295"/>
    </location>
</feature>
<dbReference type="Pfam" id="PF00248">
    <property type="entry name" value="Aldo_ket_red"/>
    <property type="match status" value="1"/>
</dbReference>
<gene>
    <name evidence="2" type="ORF">CYJ25_05540</name>
</gene>
<dbReference type="GO" id="GO:0005829">
    <property type="term" value="C:cytosol"/>
    <property type="evidence" value="ECO:0007669"/>
    <property type="project" value="TreeGrafter"/>
</dbReference>
<dbReference type="RefSeq" id="WP_101628196.1">
    <property type="nucleotide sequence ID" value="NZ_PKKJ01000005.1"/>
</dbReference>
<dbReference type="CDD" id="cd06660">
    <property type="entry name" value="AKR_SF"/>
    <property type="match status" value="1"/>
</dbReference>
<dbReference type="SUPFAM" id="SSF51430">
    <property type="entry name" value="NAD(P)-linked oxidoreductase"/>
    <property type="match status" value="1"/>
</dbReference>
<dbReference type="InterPro" id="IPR023210">
    <property type="entry name" value="NADP_OxRdtase_dom"/>
</dbReference>
<dbReference type="AlphaFoldDB" id="A0A2I1I511"/>
<dbReference type="InterPro" id="IPR050523">
    <property type="entry name" value="AKR_Detox_Biosynth"/>
</dbReference>
<accession>A0A2I1I511</accession>
<evidence type="ECO:0000313" key="3">
    <source>
        <dbReference type="Proteomes" id="UP000234545"/>
    </source>
</evidence>
<dbReference type="PANTHER" id="PTHR43364">
    <property type="entry name" value="NADH-SPECIFIC METHYLGLYOXAL REDUCTASE-RELATED"/>
    <property type="match status" value="1"/>
</dbReference>
<dbReference type="EMBL" id="PKKJ01000005">
    <property type="protein sequence ID" value="PKY66217.1"/>
    <property type="molecule type" value="Genomic_DNA"/>
</dbReference>
<name>A0A2I1I511_9ACTO</name>
<dbReference type="PANTHER" id="PTHR43364:SF18">
    <property type="entry name" value="OXIDOREDUCTASE"/>
    <property type="match status" value="1"/>
</dbReference>